<feature type="coiled-coil region" evidence="1">
    <location>
        <begin position="65"/>
        <end position="147"/>
    </location>
</feature>
<dbReference type="VEuPathDB" id="FungiDB:AeMF1_011643"/>
<accession>A0A6G0WYI9</accession>
<comment type="caution">
    <text evidence="3">The sequence shown here is derived from an EMBL/GenBank/DDBJ whole genome shotgun (WGS) entry which is preliminary data.</text>
</comment>
<evidence type="ECO:0000256" key="1">
    <source>
        <dbReference type="SAM" id="Coils"/>
    </source>
</evidence>
<dbReference type="EMBL" id="VJMJ01000130">
    <property type="protein sequence ID" value="KAF0732585.1"/>
    <property type="molecule type" value="Genomic_DNA"/>
</dbReference>
<feature type="region of interest" description="Disordered" evidence="2">
    <location>
        <begin position="1"/>
        <end position="27"/>
    </location>
</feature>
<gene>
    <name evidence="3" type="ORF">Ae201684_010293</name>
</gene>
<proteinExistence type="predicted"/>
<name>A0A6G0WYI9_9STRA</name>
<protein>
    <submittedName>
        <fullName evidence="3">Uncharacterized protein</fullName>
    </submittedName>
</protein>
<keyword evidence="4" id="KW-1185">Reference proteome</keyword>
<evidence type="ECO:0000313" key="3">
    <source>
        <dbReference type="EMBL" id="KAF0732585.1"/>
    </source>
</evidence>
<sequence>MASPDDKTKPGDTADDRADGAPAKATDHMKEALSKMYGLTAIVTRVTRDLRQVERAAEKMEAGHARVSQDKAAQLEDANDKLTRQNASQADTLSKMQAEGAKQAARIKALEDELAITKKLAVRSEKVGRIRSERDDLRREVVRLRNERVGFGHRYLNWGIRKNLVSDTRNADLSVRAWLHEEGILDDPGSVSQWQATTGYTLIPNEADPTSIPFTLPCGSESKSPRSD</sequence>
<reference evidence="3 4" key="1">
    <citation type="submission" date="2019-07" db="EMBL/GenBank/DDBJ databases">
        <title>Genomics analysis of Aphanomyces spp. identifies a new class of oomycete effector associated with host adaptation.</title>
        <authorList>
            <person name="Gaulin E."/>
        </authorList>
    </citation>
    <scope>NUCLEOTIDE SEQUENCE [LARGE SCALE GENOMIC DNA]</scope>
    <source>
        <strain evidence="3 4">ATCC 201684</strain>
    </source>
</reference>
<dbReference type="Proteomes" id="UP000481153">
    <property type="component" value="Unassembled WGS sequence"/>
</dbReference>
<organism evidence="3 4">
    <name type="scientific">Aphanomyces euteiches</name>
    <dbReference type="NCBI Taxonomy" id="100861"/>
    <lineage>
        <taxon>Eukaryota</taxon>
        <taxon>Sar</taxon>
        <taxon>Stramenopiles</taxon>
        <taxon>Oomycota</taxon>
        <taxon>Saprolegniomycetes</taxon>
        <taxon>Saprolegniales</taxon>
        <taxon>Verrucalvaceae</taxon>
        <taxon>Aphanomyces</taxon>
    </lineage>
</organism>
<evidence type="ECO:0000313" key="4">
    <source>
        <dbReference type="Proteomes" id="UP000481153"/>
    </source>
</evidence>
<keyword evidence="1" id="KW-0175">Coiled coil</keyword>
<dbReference type="AlphaFoldDB" id="A0A6G0WYI9"/>
<evidence type="ECO:0000256" key="2">
    <source>
        <dbReference type="SAM" id="MobiDB-lite"/>
    </source>
</evidence>